<keyword evidence="3" id="KW-1185">Reference proteome</keyword>
<evidence type="ECO:0000313" key="2">
    <source>
        <dbReference type="EnsemblMetazoa" id="XP_008188529.1"/>
    </source>
</evidence>
<dbReference type="Proteomes" id="UP000007819">
    <property type="component" value="Chromosome A1"/>
</dbReference>
<dbReference type="OrthoDB" id="590761at2759"/>
<dbReference type="KEGG" id="api:103310875"/>
<comment type="similarity">
    <text evidence="1">Belongs to the eukaryotic initiation factor 4E family.</text>
</comment>
<organism evidence="2 3">
    <name type="scientific">Acyrthosiphon pisum</name>
    <name type="common">Pea aphid</name>
    <dbReference type="NCBI Taxonomy" id="7029"/>
    <lineage>
        <taxon>Eukaryota</taxon>
        <taxon>Metazoa</taxon>
        <taxon>Ecdysozoa</taxon>
        <taxon>Arthropoda</taxon>
        <taxon>Hexapoda</taxon>
        <taxon>Insecta</taxon>
        <taxon>Pterygota</taxon>
        <taxon>Neoptera</taxon>
        <taxon>Paraneoptera</taxon>
        <taxon>Hemiptera</taxon>
        <taxon>Sternorrhyncha</taxon>
        <taxon>Aphidomorpha</taxon>
        <taxon>Aphidoidea</taxon>
        <taxon>Aphididae</taxon>
        <taxon>Macrosiphini</taxon>
        <taxon>Acyrthosiphon</taxon>
    </lineage>
</organism>
<dbReference type="PANTHER" id="PTHR11960">
    <property type="entry name" value="EUKARYOTIC TRANSLATION INITIATION FACTOR 4E RELATED"/>
    <property type="match status" value="1"/>
</dbReference>
<dbReference type="InterPro" id="IPR023398">
    <property type="entry name" value="TIF_eIF4e-like"/>
</dbReference>
<keyword evidence="1" id="KW-0396">Initiation factor</keyword>
<sequence length="185" mass="21691">MTCCAVVALSNNWTFWYKDKCPEDEDWRMNFQKLFEVSTATQFLEAYNLTKLPSGLPLGASYYFFKKGIQPMWEEEPNRGAGAWIIQVENQINNDLNLIWSDLLFTLISGGFKELSCYLCGITCNVKHEKMKKVAIWTVKTTLENYEHIMKIGKILQMLKLNVYEIKSLKYKLHNRLSNNFDYML</sequence>
<dbReference type="SUPFAM" id="SSF55418">
    <property type="entry name" value="eIF4e-like"/>
    <property type="match status" value="1"/>
</dbReference>
<protein>
    <recommendedName>
        <fullName evidence="4">EIF-4F 25 kDa subunit</fullName>
    </recommendedName>
</protein>
<dbReference type="GO" id="GO:0000340">
    <property type="term" value="F:RNA 7-methylguanosine cap binding"/>
    <property type="evidence" value="ECO:0007669"/>
    <property type="project" value="TreeGrafter"/>
</dbReference>
<dbReference type="GO" id="GO:0003743">
    <property type="term" value="F:translation initiation factor activity"/>
    <property type="evidence" value="ECO:0007669"/>
    <property type="project" value="UniProtKB-KW"/>
</dbReference>
<dbReference type="Gene3D" id="3.30.760.10">
    <property type="entry name" value="RNA Cap, Translation Initiation Factor Eif4e"/>
    <property type="match status" value="1"/>
</dbReference>
<dbReference type="Pfam" id="PF01652">
    <property type="entry name" value="IF4E"/>
    <property type="match status" value="1"/>
</dbReference>
<reference evidence="3" key="1">
    <citation type="submission" date="2010-06" db="EMBL/GenBank/DDBJ databases">
        <authorList>
            <person name="Jiang H."/>
            <person name="Abraham K."/>
            <person name="Ali S."/>
            <person name="Alsbrooks S.L."/>
            <person name="Anim B.N."/>
            <person name="Anosike U.S."/>
            <person name="Attaway T."/>
            <person name="Bandaranaike D.P."/>
            <person name="Battles P.K."/>
            <person name="Bell S.N."/>
            <person name="Bell A.V."/>
            <person name="Beltran B."/>
            <person name="Bickham C."/>
            <person name="Bustamante Y."/>
            <person name="Caleb T."/>
            <person name="Canada A."/>
            <person name="Cardenas V."/>
            <person name="Carter K."/>
            <person name="Chacko J."/>
            <person name="Chandrabose M.N."/>
            <person name="Chavez D."/>
            <person name="Chavez A."/>
            <person name="Chen L."/>
            <person name="Chu H.-S."/>
            <person name="Claassen K.J."/>
            <person name="Cockrell R."/>
            <person name="Collins M."/>
            <person name="Cooper J.A."/>
            <person name="Cree A."/>
            <person name="Curry S.M."/>
            <person name="Da Y."/>
            <person name="Dao M.D."/>
            <person name="Das B."/>
            <person name="Davila M.-L."/>
            <person name="Davy-Carroll L."/>
            <person name="Denson S."/>
            <person name="Dinh H."/>
            <person name="Ebong V.E."/>
            <person name="Edwards J.R."/>
            <person name="Egan A."/>
            <person name="El-Daye J."/>
            <person name="Escobedo L."/>
            <person name="Fernandez S."/>
            <person name="Fernando P.R."/>
            <person name="Flagg N."/>
            <person name="Forbes L.D."/>
            <person name="Fowler R.G."/>
            <person name="Fu Q."/>
            <person name="Gabisi R.A."/>
            <person name="Ganer J."/>
            <person name="Garbino Pronczuk A."/>
            <person name="Garcia R.M."/>
            <person name="Garner T."/>
            <person name="Garrett T.E."/>
            <person name="Gonzalez D.A."/>
            <person name="Hamid H."/>
            <person name="Hawkins E.S."/>
            <person name="Hirani K."/>
            <person name="Hogues M.E."/>
            <person name="Hollins B."/>
            <person name="Hsiao C.-H."/>
            <person name="Jabil R."/>
            <person name="James M.L."/>
            <person name="Jhangiani S.N."/>
            <person name="Johnson B."/>
            <person name="Johnson Q."/>
            <person name="Joshi V."/>
            <person name="Kalu J.B."/>
            <person name="Kam C."/>
            <person name="Kashfia A."/>
            <person name="Keebler J."/>
            <person name="Kisamo H."/>
            <person name="Kovar C.L."/>
            <person name="Lago L.A."/>
            <person name="Lai C.-Y."/>
            <person name="Laidlaw J."/>
            <person name="Lara F."/>
            <person name="Le T.-K."/>
            <person name="Lee S.L."/>
            <person name="Legall F.H."/>
            <person name="Lemon S.J."/>
            <person name="Lewis L.R."/>
            <person name="Li B."/>
            <person name="Liu Y."/>
            <person name="Liu Y.-S."/>
            <person name="Lopez J."/>
            <person name="Lozado R.J."/>
            <person name="Lu J."/>
            <person name="Madu R.C."/>
            <person name="Maheshwari M."/>
            <person name="Maheshwari R."/>
            <person name="Malloy K."/>
            <person name="Martinez E."/>
            <person name="Mathew T."/>
            <person name="Mercado I.C."/>
            <person name="Mercado C."/>
            <person name="Meyer B."/>
            <person name="Montgomery K."/>
            <person name="Morgan M.B."/>
            <person name="Munidasa M."/>
            <person name="Nazareth L.V."/>
            <person name="Nelson J."/>
            <person name="Ng B.M."/>
            <person name="Nguyen N.B."/>
            <person name="Nguyen P.Q."/>
            <person name="Nguyen T."/>
            <person name="Obregon M."/>
            <person name="Okwuonu G.O."/>
            <person name="Onwere C.G."/>
            <person name="Orozco G."/>
            <person name="Parra A."/>
            <person name="Patel S."/>
            <person name="Patil S."/>
            <person name="Perez A."/>
            <person name="Perez Y."/>
            <person name="Pham C."/>
            <person name="Primus E.L."/>
            <person name="Pu L.-L."/>
            <person name="Puazo M."/>
            <person name="Qin X."/>
            <person name="Quiroz J.B."/>
            <person name="Reese J."/>
            <person name="Richards S."/>
            <person name="Rives C.M."/>
            <person name="Robberts R."/>
            <person name="Ruiz S.J."/>
            <person name="Ruiz M.J."/>
            <person name="Santibanez J."/>
            <person name="Schneider B.W."/>
            <person name="Sisson I."/>
            <person name="Smith M."/>
            <person name="Sodergren E."/>
            <person name="Song X.-Z."/>
            <person name="Song B.B."/>
            <person name="Summersgill H."/>
            <person name="Thelus R."/>
            <person name="Thornton R.D."/>
            <person name="Trejos Z.Y."/>
            <person name="Usmani K."/>
            <person name="Vattathil S."/>
            <person name="Villasana D."/>
            <person name="Walker D.L."/>
            <person name="Wang S."/>
            <person name="Wang K."/>
            <person name="White C.S."/>
            <person name="Williams A.C."/>
            <person name="Williamson J."/>
            <person name="Wilson K."/>
            <person name="Woghiren I.O."/>
            <person name="Woodworth J.R."/>
            <person name="Worley K.C."/>
            <person name="Wright R.A."/>
            <person name="Wu W."/>
            <person name="Young L."/>
            <person name="Zhang L."/>
            <person name="Zhang J."/>
            <person name="Zhu Y."/>
            <person name="Muzny D.M."/>
            <person name="Weinstock G."/>
            <person name="Gibbs R.A."/>
        </authorList>
    </citation>
    <scope>NUCLEOTIDE SEQUENCE [LARGE SCALE GENOMIC DNA]</scope>
    <source>
        <strain evidence="3">LSR1</strain>
    </source>
</reference>
<dbReference type="AlphaFoldDB" id="A0A8R2B9P8"/>
<dbReference type="RefSeq" id="XP_008188529.1">
    <property type="nucleotide sequence ID" value="XM_008190307.3"/>
</dbReference>
<evidence type="ECO:0000256" key="1">
    <source>
        <dbReference type="RuleBase" id="RU004374"/>
    </source>
</evidence>
<reference evidence="2" key="2">
    <citation type="submission" date="2022-06" db="UniProtKB">
        <authorList>
            <consortium name="EnsemblMetazoa"/>
        </authorList>
    </citation>
    <scope>IDENTIFICATION</scope>
</reference>
<name>A0A8R2B9P8_ACYPI</name>
<evidence type="ECO:0008006" key="4">
    <source>
        <dbReference type="Google" id="ProtNLM"/>
    </source>
</evidence>
<dbReference type="InterPro" id="IPR001040">
    <property type="entry name" value="TIF_eIF_4E"/>
</dbReference>
<dbReference type="GO" id="GO:0016281">
    <property type="term" value="C:eukaryotic translation initiation factor 4F complex"/>
    <property type="evidence" value="ECO:0007669"/>
    <property type="project" value="TreeGrafter"/>
</dbReference>
<keyword evidence="1" id="KW-0694">RNA-binding</keyword>
<evidence type="ECO:0000313" key="3">
    <source>
        <dbReference type="Proteomes" id="UP000007819"/>
    </source>
</evidence>
<proteinExistence type="inferred from homology"/>
<keyword evidence="1" id="KW-0648">Protein biosynthesis</keyword>
<dbReference type="GeneID" id="103310875"/>
<dbReference type="EnsemblMetazoa" id="XM_008190307.3">
    <property type="protein sequence ID" value="XP_008188529.1"/>
    <property type="gene ID" value="LOC103310875"/>
</dbReference>
<accession>A0A8R2B9P8</accession>